<dbReference type="KEGG" id="aagg:ETAA8_63180"/>
<keyword evidence="2" id="KW-0802">TPR repeat</keyword>
<dbReference type="InterPro" id="IPR019734">
    <property type="entry name" value="TPR_rpt"/>
</dbReference>
<dbReference type="SMART" id="SM00028">
    <property type="entry name" value="TPR"/>
    <property type="match status" value="3"/>
</dbReference>
<dbReference type="Gene3D" id="1.25.40.10">
    <property type="entry name" value="Tetratricopeptide repeat domain"/>
    <property type="match status" value="2"/>
</dbReference>
<organism evidence="4 5">
    <name type="scientific">Anatilimnocola aggregata</name>
    <dbReference type="NCBI Taxonomy" id="2528021"/>
    <lineage>
        <taxon>Bacteria</taxon>
        <taxon>Pseudomonadati</taxon>
        <taxon>Planctomycetota</taxon>
        <taxon>Planctomycetia</taxon>
        <taxon>Pirellulales</taxon>
        <taxon>Pirellulaceae</taxon>
        <taxon>Anatilimnocola</taxon>
    </lineage>
</organism>
<evidence type="ECO:0000256" key="3">
    <source>
        <dbReference type="SAM" id="MobiDB-lite"/>
    </source>
</evidence>
<evidence type="ECO:0000313" key="4">
    <source>
        <dbReference type="EMBL" id="QDU31165.1"/>
    </source>
</evidence>
<keyword evidence="5" id="KW-1185">Reference proteome</keyword>
<name>A0A517YLR0_9BACT</name>
<dbReference type="RefSeq" id="WP_202921354.1">
    <property type="nucleotide sequence ID" value="NZ_CP036274.1"/>
</dbReference>
<protein>
    <submittedName>
        <fullName evidence="4">Tetratricopeptide repeat protein</fullName>
    </submittedName>
</protein>
<dbReference type="PANTHER" id="PTHR44943:SF4">
    <property type="entry name" value="TPR REPEAT-CONTAINING PROTEIN MJ0798"/>
    <property type="match status" value="1"/>
</dbReference>
<dbReference type="InterPro" id="IPR051685">
    <property type="entry name" value="Ycf3/AcsC/BcsC/TPR_MFPF"/>
</dbReference>
<evidence type="ECO:0000313" key="5">
    <source>
        <dbReference type="Proteomes" id="UP000315017"/>
    </source>
</evidence>
<dbReference type="InterPro" id="IPR011990">
    <property type="entry name" value="TPR-like_helical_dom_sf"/>
</dbReference>
<dbReference type="EMBL" id="CP036274">
    <property type="protein sequence ID" value="QDU31165.1"/>
    <property type="molecule type" value="Genomic_DNA"/>
</dbReference>
<dbReference type="Pfam" id="PF13181">
    <property type="entry name" value="TPR_8"/>
    <property type="match status" value="1"/>
</dbReference>
<feature type="region of interest" description="Disordered" evidence="3">
    <location>
        <begin position="464"/>
        <end position="485"/>
    </location>
</feature>
<keyword evidence="1" id="KW-0677">Repeat</keyword>
<dbReference type="PANTHER" id="PTHR44943">
    <property type="entry name" value="CELLULOSE SYNTHASE OPERON PROTEIN C"/>
    <property type="match status" value="1"/>
</dbReference>
<accession>A0A517YLR0</accession>
<dbReference type="Pfam" id="PF13432">
    <property type="entry name" value="TPR_16"/>
    <property type="match status" value="1"/>
</dbReference>
<evidence type="ECO:0000256" key="1">
    <source>
        <dbReference type="ARBA" id="ARBA00022737"/>
    </source>
</evidence>
<dbReference type="AlphaFoldDB" id="A0A517YLR0"/>
<gene>
    <name evidence="4" type="ORF">ETAA8_63180</name>
</gene>
<evidence type="ECO:0000256" key="2">
    <source>
        <dbReference type="ARBA" id="ARBA00022803"/>
    </source>
</evidence>
<dbReference type="Pfam" id="PF14559">
    <property type="entry name" value="TPR_19"/>
    <property type="match status" value="1"/>
</dbReference>
<dbReference type="SUPFAM" id="SSF48452">
    <property type="entry name" value="TPR-like"/>
    <property type="match status" value="2"/>
</dbReference>
<proteinExistence type="predicted"/>
<sequence length="485" mass="53761">MDDSGARAIRTRFEQANRLVAAGQFSEAAAIFAECVSGEPANSDFVDSWLLALSRAPVPQPLDVRSAPFAALASLATNEEWDQVLQRGIPLLNEFPRRVPLLQTMATASASLGYFEAADCYLEAAIALAPDQADLLRQRAKLLAQLRRYDEALTTWMAVERVSPEDAGAAGAIASLAIERSRRRNGLKRRSEDYRAAEPKPRVRPDQIQPAARVFGSLAMPTTTNAPVPRTLIQELELAVREFPSHAQNYLQLAPLYLERNREQDAERMLNRGRAATDNDPRVVALWEDVAMKVSEERVALARQDANEHPSEATQNALAQALRERDRLEIAVFTSRSQREPEKLALQYELGVRLKRASKLRDAIKYLTAALGDAVERAPAAFELGECLLQQGEVAQAMHFYRQAADTALAEQAHFRKQALYQLSLLATRMKLLKAAVRYLKELLRIDPRYRDAAAMLQSILPAPGTNAMPPTSGDRRVTSSTPTA</sequence>
<reference evidence="4 5" key="1">
    <citation type="submission" date="2019-02" db="EMBL/GenBank/DDBJ databases">
        <title>Deep-cultivation of Planctomycetes and their phenomic and genomic characterization uncovers novel biology.</title>
        <authorList>
            <person name="Wiegand S."/>
            <person name="Jogler M."/>
            <person name="Boedeker C."/>
            <person name="Pinto D."/>
            <person name="Vollmers J."/>
            <person name="Rivas-Marin E."/>
            <person name="Kohn T."/>
            <person name="Peeters S.H."/>
            <person name="Heuer A."/>
            <person name="Rast P."/>
            <person name="Oberbeckmann S."/>
            <person name="Bunk B."/>
            <person name="Jeske O."/>
            <person name="Meyerdierks A."/>
            <person name="Storesund J.E."/>
            <person name="Kallscheuer N."/>
            <person name="Luecker S."/>
            <person name="Lage O.M."/>
            <person name="Pohl T."/>
            <person name="Merkel B.J."/>
            <person name="Hornburger P."/>
            <person name="Mueller R.-W."/>
            <person name="Bruemmer F."/>
            <person name="Labrenz M."/>
            <person name="Spormann A.M."/>
            <person name="Op den Camp H."/>
            <person name="Overmann J."/>
            <person name="Amann R."/>
            <person name="Jetten M.S.M."/>
            <person name="Mascher T."/>
            <person name="Medema M.H."/>
            <person name="Devos D.P."/>
            <person name="Kaster A.-K."/>
            <person name="Ovreas L."/>
            <person name="Rohde M."/>
            <person name="Galperin M.Y."/>
            <person name="Jogler C."/>
        </authorList>
    </citation>
    <scope>NUCLEOTIDE SEQUENCE [LARGE SCALE GENOMIC DNA]</scope>
    <source>
        <strain evidence="4 5">ETA_A8</strain>
    </source>
</reference>
<dbReference type="Proteomes" id="UP000315017">
    <property type="component" value="Chromosome"/>
</dbReference>